<evidence type="ECO:0000259" key="1">
    <source>
        <dbReference type="Pfam" id="PF13439"/>
    </source>
</evidence>
<name>A0ABQ2RAD1_9GAMM</name>
<keyword evidence="3" id="KW-1185">Reference proteome</keyword>
<dbReference type="PANTHER" id="PTHR45947:SF3">
    <property type="entry name" value="SULFOQUINOVOSYL TRANSFERASE SQD2"/>
    <property type="match status" value="1"/>
</dbReference>
<sequence>MKLCINVPTINTDGGGVATAVIQIYNNLSTINSDYDICIKTINSGSQYELESRIKHIVYKTVGPKRLGFSIQLLNSVFQDDSNILHCHGTWMANTIYNNLFNNINKKPYVISPHGMLDSWILSRGKTQKLFANLIYEKSSRNNAFAFHALNSTEADSILKINPKAKIFVIPNGIDTLKINNYFRLNPVFNITFLGRFHEKKNIINLICSILDISEDVYRKKPFILNLAGWGDVKLVQKIKELIQIKPERFNFIGPVYGKEKEMLFKNTNVFILPSFSEGLPMAVLEAWAYGTPVMMTKHCNLSEAFNKDAALECPVDREGLKKSLLRILLSYSPEDLSVLASLGHKYVSDNYSWRHVTSLYDQMYKEICLKC</sequence>
<dbReference type="Proteomes" id="UP000619118">
    <property type="component" value="Unassembled WGS sequence"/>
</dbReference>
<proteinExistence type="predicted"/>
<evidence type="ECO:0000313" key="2">
    <source>
        <dbReference type="EMBL" id="GGQ16689.1"/>
    </source>
</evidence>
<accession>A0ABQ2RAD1</accession>
<feature type="domain" description="Glycosyltransferase subfamily 4-like N-terminal" evidence="1">
    <location>
        <begin position="15"/>
        <end position="176"/>
    </location>
</feature>
<organism evidence="2 3">
    <name type="scientific">Shewanella litoralis</name>
    <dbReference type="NCBI Taxonomy" id="2282700"/>
    <lineage>
        <taxon>Bacteria</taxon>
        <taxon>Pseudomonadati</taxon>
        <taxon>Pseudomonadota</taxon>
        <taxon>Gammaproteobacteria</taxon>
        <taxon>Alteromonadales</taxon>
        <taxon>Shewanellaceae</taxon>
        <taxon>Shewanella</taxon>
    </lineage>
</organism>
<evidence type="ECO:0000313" key="3">
    <source>
        <dbReference type="Proteomes" id="UP000619118"/>
    </source>
</evidence>
<gene>
    <name evidence="2" type="ORF">GCM10009411_16210</name>
</gene>
<dbReference type="Pfam" id="PF13439">
    <property type="entry name" value="Glyco_transf_4"/>
    <property type="match status" value="1"/>
</dbReference>
<dbReference type="Pfam" id="PF13692">
    <property type="entry name" value="Glyco_trans_1_4"/>
    <property type="match status" value="1"/>
</dbReference>
<dbReference type="InterPro" id="IPR050194">
    <property type="entry name" value="Glycosyltransferase_grp1"/>
</dbReference>
<dbReference type="RefSeq" id="WP_160053798.1">
    <property type="nucleotide sequence ID" value="NZ_BMQX01000010.1"/>
</dbReference>
<dbReference type="PANTHER" id="PTHR45947">
    <property type="entry name" value="SULFOQUINOVOSYL TRANSFERASE SQD2"/>
    <property type="match status" value="1"/>
</dbReference>
<dbReference type="InterPro" id="IPR028098">
    <property type="entry name" value="Glyco_trans_4-like_N"/>
</dbReference>
<comment type="caution">
    <text evidence="2">The sequence shown here is derived from an EMBL/GenBank/DDBJ whole genome shotgun (WGS) entry which is preliminary data.</text>
</comment>
<reference evidence="3" key="1">
    <citation type="journal article" date="2019" name="Int. J. Syst. Evol. Microbiol.">
        <title>The Global Catalogue of Microorganisms (GCM) 10K type strain sequencing project: providing services to taxonomists for standard genome sequencing and annotation.</title>
        <authorList>
            <consortium name="The Broad Institute Genomics Platform"/>
            <consortium name="The Broad Institute Genome Sequencing Center for Infectious Disease"/>
            <person name="Wu L."/>
            <person name="Ma J."/>
        </authorList>
    </citation>
    <scope>NUCLEOTIDE SEQUENCE [LARGE SCALE GENOMIC DNA]</scope>
    <source>
        <strain evidence="3">JCM 32306</strain>
    </source>
</reference>
<dbReference type="SUPFAM" id="SSF53756">
    <property type="entry name" value="UDP-Glycosyltransferase/glycogen phosphorylase"/>
    <property type="match status" value="1"/>
</dbReference>
<protein>
    <submittedName>
        <fullName evidence="2">Poly(Glycerol-phosphate) alpha-glucosyltransferase</fullName>
    </submittedName>
</protein>
<dbReference type="Gene3D" id="3.40.50.2000">
    <property type="entry name" value="Glycogen Phosphorylase B"/>
    <property type="match status" value="2"/>
</dbReference>
<dbReference type="EMBL" id="BMQX01000010">
    <property type="protein sequence ID" value="GGQ16689.1"/>
    <property type="molecule type" value="Genomic_DNA"/>
</dbReference>